<dbReference type="GO" id="GO:0042276">
    <property type="term" value="P:error-prone translesion synthesis"/>
    <property type="evidence" value="ECO:0007669"/>
    <property type="project" value="InterPro"/>
</dbReference>
<dbReference type="GO" id="GO:0005634">
    <property type="term" value="C:nucleus"/>
    <property type="evidence" value="ECO:0007669"/>
    <property type="project" value="TreeGrafter"/>
</dbReference>
<feature type="region of interest" description="Disordered" evidence="5">
    <location>
        <begin position="142"/>
        <end position="167"/>
    </location>
</feature>
<evidence type="ECO:0000256" key="3">
    <source>
        <dbReference type="ARBA" id="ARBA00044768"/>
    </source>
</evidence>
<dbReference type="OrthoDB" id="5988181at2759"/>
<protein>
    <recommendedName>
        <fullName evidence="1">DNA-directed primase/polymerase protein</fullName>
        <ecNumber evidence="3">2.7.7.102</ecNumber>
    </recommendedName>
</protein>
<proteinExistence type="predicted"/>
<dbReference type="Pfam" id="PF03121">
    <property type="entry name" value="Herpes_UL52"/>
    <property type="match status" value="1"/>
</dbReference>
<dbReference type="Proteomes" id="UP000664859">
    <property type="component" value="Unassembled WGS sequence"/>
</dbReference>
<comment type="caution">
    <text evidence="6">The sequence shown here is derived from an EMBL/GenBank/DDBJ whole genome shotgun (WGS) entry which is preliminary data.</text>
</comment>
<dbReference type="AlphaFoldDB" id="A0A835YVT3"/>
<accession>A0A835YVT3</accession>
<evidence type="ECO:0000313" key="7">
    <source>
        <dbReference type="Proteomes" id="UP000664859"/>
    </source>
</evidence>
<dbReference type="GO" id="GO:0006264">
    <property type="term" value="P:mitochondrial DNA replication"/>
    <property type="evidence" value="ECO:0007669"/>
    <property type="project" value="TreeGrafter"/>
</dbReference>
<feature type="region of interest" description="Disordered" evidence="5">
    <location>
        <begin position="313"/>
        <end position="336"/>
    </location>
</feature>
<dbReference type="PANTHER" id="PTHR31399:SF0">
    <property type="entry name" value="DNA-DIRECTED PRIMASE_POLYMERASE PROTEIN"/>
    <property type="match status" value="1"/>
</dbReference>
<feature type="compositionally biased region" description="Low complexity" evidence="5">
    <location>
        <begin position="142"/>
        <end position="163"/>
    </location>
</feature>
<feature type="region of interest" description="Disordered" evidence="5">
    <location>
        <begin position="1"/>
        <end position="63"/>
    </location>
</feature>
<comment type="catalytic activity">
    <reaction evidence="4">
        <text>DNA(n) + a 2'-deoxyribonucleoside 5'-triphosphate = DNA(n+1) + diphosphate</text>
        <dbReference type="Rhea" id="RHEA:22508"/>
        <dbReference type="Rhea" id="RHEA-COMP:17339"/>
        <dbReference type="Rhea" id="RHEA-COMP:17340"/>
        <dbReference type="ChEBI" id="CHEBI:33019"/>
        <dbReference type="ChEBI" id="CHEBI:61560"/>
        <dbReference type="ChEBI" id="CHEBI:173112"/>
        <dbReference type="EC" id="2.7.7.7"/>
    </reaction>
    <physiologicalReaction direction="left-to-right" evidence="4">
        <dbReference type="Rhea" id="RHEA:22509"/>
    </physiologicalReaction>
</comment>
<evidence type="ECO:0000256" key="1">
    <source>
        <dbReference type="ARBA" id="ARBA00026139"/>
    </source>
</evidence>
<evidence type="ECO:0000313" key="6">
    <source>
        <dbReference type="EMBL" id="KAG5181603.1"/>
    </source>
</evidence>
<dbReference type="GO" id="GO:0031297">
    <property type="term" value="P:replication fork processing"/>
    <property type="evidence" value="ECO:0007669"/>
    <property type="project" value="TreeGrafter"/>
</dbReference>
<feature type="compositionally biased region" description="Basic and acidic residues" evidence="5">
    <location>
        <begin position="49"/>
        <end position="62"/>
    </location>
</feature>
<reference evidence="6" key="1">
    <citation type="submission" date="2021-02" db="EMBL/GenBank/DDBJ databases">
        <title>First Annotated Genome of the Yellow-green Alga Tribonema minus.</title>
        <authorList>
            <person name="Mahan K.M."/>
        </authorList>
    </citation>
    <scope>NUCLEOTIDE SEQUENCE</scope>
    <source>
        <strain evidence="6">UTEX B ZZ1240</strain>
    </source>
</reference>
<dbReference type="PANTHER" id="PTHR31399">
    <property type="entry name" value="DNA-DIRECTED PRIMASE / POLYMERASE PROTEIN"/>
    <property type="match status" value="1"/>
</dbReference>
<dbReference type="InterPro" id="IPR044917">
    <property type="entry name" value="PRIMPOL"/>
</dbReference>
<dbReference type="GO" id="GO:0003887">
    <property type="term" value="F:DNA-directed DNA polymerase activity"/>
    <property type="evidence" value="ECO:0007669"/>
    <property type="project" value="UniProtKB-EC"/>
</dbReference>
<name>A0A835YVT3_9STRA</name>
<dbReference type="GO" id="GO:0009411">
    <property type="term" value="P:response to UV"/>
    <property type="evidence" value="ECO:0007669"/>
    <property type="project" value="TreeGrafter"/>
</dbReference>
<comment type="catalytic activity">
    <reaction evidence="2">
        <text>ssDNA + n NTP = ssDNA/pppN(pN)n-1 hybrid + (n-1) diphosphate.</text>
        <dbReference type="EC" id="2.7.7.102"/>
    </reaction>
</comment>
<feature type="compositionally biased region" description="Polar residues" evidence="5">
    <location>
        <begin position="318"/>
        <end position="336"/>
    </location>
</feature>
<gene>
    <name evidence="6" type="ORF">JKP88DRAFT_320964</name>
</gene>
<evidence type="ECO:0000256" key="5">
    <source>
        <dbReference type="SAM" id="MobiDB-lite"/>
    </source>
</evidence>
<keyword evidence="7" id="KW-1185">Reference proteome</keyword>
<dbReference type="GO" id="GO:0005759">
    <property type="term" value="C:mitochondrial matrix"/>
    <property type="evidence" value="ECO:0007669"/>
    <property type="project" value="TreeGrafter"/>
</dbReference>
<organism evidence="6 7">
    <name type="scientific">Tribonema minus</name>
    <dbReference type="NCBI Taxonomy" id="303371"/>
    <lineage>
        <taxon>Eukaryota</taxon>
        <taxon>Sar</taxon>
        <taxon>Stramenopiles</taxon>
        <taxon>Ochrophyta</taxon>
        <taxon>PX clade</taxon>
        <taxon>Xanthophyceae</taxon>
        <taxon>Tribonematales</taxon>
        <taxon>Tribonemataceae</taxon>
        <taxon>Tribonema</taxon>
    </lineage>
</organism>
<dbReference type="EMBL" id="JAFCMP010000312">
    <property type="protein sequence ID" value="KAG5181603.1"/>
    <property type="molecule type" value="Genomic_DNA"/>
</dbReference>
<sequence>MPTGIGLIQRVDPSAAAGKGQMVENADTPDNFAGRQEQQADEDADEEESHVYESDAGWRKVPDLAGRTPARLISLRQGKSLADAAENSSSNVPPEALRDLPPFMHAVKKRTALDARTAKEKRAYKVFPKQDLAFEHQDKITSASQAEAGSQSQSTAGQQRSTRVLSQEVSSKGGRQYVVWEWAAFERWYVRRTLDPKGKRSHWYEVIREGMPCRLYFDMEFSREANPTLDGDALVRRWLDAVQAKLLHDHGATVESDGIVQLDSTTERKFSRHVILHLEGGRLFASNVHAGHLVNQLLGEQLLAHAKATTAAAAPPQRTCTVPSPPSAATNGSSPCNRGYTASQAEACLATLALSTQIDDVDTQTATQDGGMGVGSSCWLMVEGEGGKHVSFVDTSVYTRNRCFRPMEDCDASITTANTQTCQDVVAETDRRIKLLRSAMIVPVPDADNMESPFPLVDEFISAYITQQGREGRIRQWEYSDGLITYQIVGNRYCQNIGRQHKSNNIMLIVDLRKGCFWQKCHDPECRRMQYRSPSVMLDDDLIPTAAQLEEIDEDLIIAQAMRESPDAWG</sequence>
<evidence type="ECO:0000256" key="2">
    <source>
        <dbReference type="ARBA" id="ARBA00044677"/>
    </source>
</evidence>
<evidence type="ECO:0000256" key="4">
    <source>
        <dbReference type="ARBA" id="ARBA00047303"/>
    </source>
</evidence>
<feature type="compositionally biased region" description="Acidic residues" evidence="5">
    <location>
        <begin position="39"/>
        <end position="48"/>
    </location>
</feature>
<dbReference type="GO" id="GO:0003682">
    <property type="term" value="F:chromatin binding"/>
    <property type="evidence" value="ECO:0007669"/>
    <property type="project" value="TreeGrafter"/>
</dbReference>
<dbReference type="EC" id="2.7.7.102" evidence="3"/>